<evidence type="ECO:0000313" key="7">
    <source>
        <dbReference type="Proteomes" id="UP000011115"/>
    </source>
</evidence>
<comment type="subcellular location">
    <subcellularLocation>
        <location evidence="1">Membrane</location>
        <topology evidence="1">Single-pass type II membrane protein</topology>
    </subcellularLocation>
</comment>
<evidence type="ECO:0000256" key="5">
    <source>
        <dbReference type="ARBA" id="ARBA00023002"/>
    </source>
</evidence>
<dbReference type="InterPro" id="IPR002347">
    <property type="entry name" value="SDR_fam"/>
</dbReference>
<dbReference type="OMA" id="KHVAYEY"/>
<reference evidence="7" key="1">
    <citation type="journal article" date="2011" name="Nature">
        <title>Genome sequence and analysis of the tuber crop potato.</title>
        <authorList>
            <consortium name="The Potato Genome Sequencing Consortium"/>
        </authorList>
    </citation>
    <scope>NUCLEOTIDE SEQUENCE [LARGE SCALE GENOMIC DNA]</scope>
    <source>
        <strain evidence="7">cv. DM1-3 516 R44</strain>
    </source>
</reference>
<evidence type="ECO:0000256" key="2">
    <source>
        <dbReference type="ARBA" id="ARBA00006484"/>
    </source>
</evidence>
<dbReference type="Gramene" id="PGSC0003DMT400028017">
    <property type="protein sequence ID" value="PGSC0003DMT400028017"/>
    <property type="gene ID" value="PGSC0003DMG401010803"/>
</dbReference>
<dbReference type="STRING" id="4113.M1AQJ5"/>
<dbReference type="eggNOG" id="KOG1205">
    <property type="taxonomic scope" value="Eukaryota"/>
</dbReference>
<dbReference type="InterPro" id="IPR036291">
    <property type="entry name" value="NAD(P)-bd_dom_sf"/>
</dbReference>
<evidence type="ECO:0000256" key="3">
    <source>
        <dbReference type="ARBA" id="ARBA00022857"/>
    </source>
</evidence>
<dbReference type="Proteomes" id="UP000011115">
    <property type="component" value="Unassembled WGS sequence"/>
</dbReference>
<dbReference type="PaxDb" id="4113-PGSC0003DMT400028017"/>
<keyword evidence="4" id="KW-0735">Signal-anchor</keyword>
<keyword evidence="7" id="KW-1185">Reference proteome</keyword>
<proteinExistence type="inferred from homology"/>
<evidence type="ECO:0000256" key="4">
    <source>
        <dbReference type="ARBA" id="ARBA00022968"/>
    </source>
</evidence>
<dbReference type="GO" id="GO:0016491">
    <property type="term" value="F:oxidoreductase activity"/>
    <property type="evidence" value="ECO:0007669"/>
    <property type="project" value="UniProtKB-KW"/>
</dbReference>
<dbReference type="Gene3D" id="3.40.50.720">
    <property type="entry name" value="NAD(P)-binding Rossmann-like Domain"/>
    <property type="match status" value="1"/>
</dbReference>
<sequence>MKGKVVLITGASSGIGEELAYEYARRGCSLAIVARREKKLWKVAEKAKSLGCLDVISIRADVSNVQHCKRFVDQTVKHFGRCKQI</sequence>
<organism evidence="6 7">
    <name type="scientific">Solanum tuberosum</name>
    <name type="common">Potato</name>
    <dbReference type="NCBI Taxonomy" id="4113"/>
    <lineage>
        <taxon>Eukaryota</taxon>
        <taxon>Viridiplantae</taxon>
        <taxon>Streptophyta</taxon>
        <taxon>Embryophyta</taxon>
        <taxon>Tracheophyta</taxon>
        <taxon>Spermatophyta</taxon>
        <taxon>Magnoliopsida</taxon>
        <taxon>eudicotyledons</taxon>
        <taxon>Gunneridae</taxon>
        <taxon>Pentapetalae</taxon>
        <taxon>asterids</taxon>
        <taxon>lamiids</taxon>
        <taxon>Solanales</taxon>
        <taxon>Solanaceae</taxon>
        <taxon>Solanoideae</taxon>
        <taxon>Solaneae</taxon>
        <taxon>Solanum</taxon>
    </lineage>
</organism>
<dbReference type="SUPFAM" id="SSF51735">
    <property type="entry name" value="NAD(P)-binding Rossmann-fold domains"/>
    <property type="match status" value="1"/>
</dbReference>
<dbReference type="PRINTS" id="PR00081">
    <property type="entry name" value="GDHRDH"/>
</dbReference>
<protein>
    <recommendedName>
        <fullName evidence="8">Short-chain dehydrogenase</fullName>
    </recommendedName>
</protein>
<name>M1AQJ5_SOLTU</name>
<dbReference type="Pfam" id="PF00106">
    <property type="entry name" value="adh_short"/>
    <property type="match status" value="1"/>
</dbReference>
<accession>M1AQJ5</accession>
<comment type="similarity">
    <text evidence="2">Belongs to the short-chain dehydrogenases/reductases (SDR) family.</text>
</comment>
<dbReference type="InParanoid" id="M1AQJ5"/>
<dbReference type="PANTHER" id="PTHR43391:SF91">
    <property type="entry name" value="OS04G0390700 PROTEIN"/>
    <property type="match status" value="1"/>
</dbReference>
<dbReference type="PANTHER" id="PTHR43391">
    <property type="entry name" value="RETINOL DEHYDROGENASE-RELATED"/>
    <property type="match status" value="1"/>
</dbReference>
<evidence type="ECO:0008006" key="8">
    <source>
        <dbReference type="Google" id="ProtNLM"/>
    </source>
</evidence>
<dbReference type="AlphaFoldDB" id="M1AQJ5"/>
<dbReference type="EnsemblPlants" id="PGSC0003DMT400028017">
    <property type="protein sequence ID" value="PGSC0003DMT400028017"/>
    <property type="gene ID" value="PGSC0003DMG401010803"/>
</dbReference>
<dbReference type="HOGENOM" id="CLU_010194_2_19_1"/>
<keyword evidence="4" id="KW-0812">Transmembrane</keyword>
<evidence type="ECO:0000313" key="6">
    <source>
        <dbReference type="EnsemblPlants" id="PGSC0003DMT400028017"/>
    </source>
</evidence>
<evidence type="ECO:0000256" key="1">
    <source>
        <dbReference type="ARBA" id="ARBA00004606"/>
    </source>
</evidence>
<reference evidence="6" key="2">
    <citation type="submission" date="2015-06" db="UniProtKB">
        <authorList>
            <consortium name="EnsemblPlants"/>
        </authorList>
    </citation>
    <scope>IDENTIFICATION</scope>
    <source>
        <strain evidence="6">DM1-3 516 R44</strain>
    </source>
</reference>
<keyword evidence="3" id="KW-0521">NADP</keyword>
<dbReference type="GO" id="GO:0016020">
    <property type="term" value="C:membrane"/>
    <property type="evidence" value="ECO:0007669"/>
    <property type="project" value="UniProtKB-SubCell"/>
</dbReference>
<keyword evidence="5" id="KW-0560">Oxidoreductase</keyword>